<dbReference type="RefSeq" id="WP_097195240.1">
    <property type="nucleotide sequence ID" value="NZ_OBQI01000003.1"/>
</dbReference>
<dbReference type="EMBL" id="OBQI01000003">
    <property type="protein sequence ID" value="SOC49702.1"/>
    <property type="molecule type" value="Genomic_DNA"/>
</dbReference>
<keyword evidence="6 7" id="KW-0472">Membrane</keyword>
<protein>
    <submittedName>
        <fullName evidence="9">Putative drug exporter of the RND superfamily</fullName>
    </submittedName>
</protein>
<evidence type="ECO:0000259" key="8">
    <source>
        <dbReference type="PROSITE" id="PS50156"/>
    </source>
</evidence>
<dbReference type="SUPFAM" id="SSF82866">
    <property type="entry name" value="Multidrug efflux transporter AcrB transmembrane domain"/>
    <property type="match status" value="2"/>
</dbReference>
<dbReference type="Pfam" id="PF03176">
    <property type="entry name" value="MMPL"/>
    <property type="match status" value="2"/>
</dbReference>
<feature type="transmembrane region" description="Helical" evidence="7">
    <location>
        <begin position="584"/>
        <end position="603"/>
    </location>
</feature>
<accession>A0A285V6F8</accession>
<feature type="domain" description="SSD" evidence="8">
    <location>
        <begin position="178"/>
        <end position="327"/>
    </location>
</feature>
<dbReference type="PANTHER" id="PTHR33406">
    <property type="entry name" value="MEMBRANE PROTEIN MJ1562-RELATED"/>
    <property type="match status" value="1"/>
</dbReference>
<dbReference type="GO" id="GO:0022857">
    <property type="term" value="F:transmembrane transporter activity"/>
    <property type="evidence" value="ECO:0007669"/>
    <property type="project" value="InterPro"/>
</dbReference>
<organism evidence="9 10">
    <name type="scientific">Blastococcus aggregatus</name>
    <dbReference type="NCBI Taxonomy" id="38502"/>
    <lineage>
        <taxon>Bacteria</taxon>
        <taxon>Bacillati</taxon>
        <taxon>Actinomycetota</taxon>
        <taxon>Actinomycetes</taxon>
        <taxon>Geodermatophilales</taxon>
        <taxon>Geodermatophilaceae</taxon>
        <taxon>Blastococcus</taxon>
    </lineage>
</organism>
<dbReference type="InterPro" id="IPR050545">
    <property type="entry name" value="Mycobact_MmpL"/>
</dbReference>
<dbReference type="PANTHER" id="PTHR33406:SF11">
    <property type="entry name" value="MEMBRANE PROTEIN SCO6666-RELATED"/>
    <property type="match status" value="1"/>
</dbReference>
<evidence type="ECO:0000256" key="6">
    <source>
        <dbReference type="ARBA" id="ARBA00023136"/>
    </source>
</evidence>
<feature type="transmembrane region" description="Helical" evidence="7">
    <location>
        <begin position="205"/>
        <end position="223"/>
    </location>
</feature>
<feature type="transmembrane region" description="Helical" evidence="7">
    <location>
        <begin position="304"/>
        <end position="330"/>
    </location>
</feature>
<feature type="transmembrane region" description="Helical" evidence="7">
    <location>
        <begin position="551"/>
        <end position="572"/>
    </location>
</feature>
<dbReference type="Gene3D" id="1.20.1640.10">
    <property type="entry name" value="Multidrug efflux transporter AcrB transmembrane domain"/>
    <property type="match status" value="2"/>
</dbReference>
<dbReference type="GO" id="GO:0005886">
    <property type="term" value="C:plasma membrane"/>
    <property type="evidence" value="ECO:0007669"/>
    <property type="project" value="UniProtKB-SubCell"/>
</dbReference>
<proteinExistence type="inferred from homology"/>
<dbReference type="InterPro" id="IPR004869">
    <property type="entry name" value="MMPL_dom"/>
</dbReference>
<feature type="transmembrane region" description="Helical" evidence="7">
    <location>
        <begin position="520"/>
        <end position="539"/>
    </location>
</feature>
<dbReference type="OrthoDB" id="7051771at2"/>
<evidence type="ECO:0000256" key="2">
    <source>
        <dbReference type="ARBA" id="ARBA00010157"/>
    </source>
</evidence>
<feature type="transmembrane region" description="Helical" evidence="7">
    <location>
        <begin position="635"/>
        <end position="652"/>
    </location>
</feature>
<keyword evidence="3" id="KW-1003">Cell membrane</keyword>
<dbReference type="PRINTS" id="PR00702">
    <property type="entry name" value="ACRIFLAVINRP"/>
</dbReference>
<feature type="transmembrane region" description="Helical" evidence="7">
    <location>
        <begin position="664"/>
        <end position="688"/>
    </location>
</feature>
<keyword evidence="4 7" id="KW-0812">Transmembrane</keyword>
<evidence type="ECO:0000256" key="5">
    <source>
        <dbReference type="ARBA" id="ARBA00022989"/>
    </source>
</evidence>
<dbReference type="InterPro" id="IPR000731">
    <property type="entry name" value="SSD"/>
</dbReference>
<feature type="transmembrane region" description="Helical" evidence="7">
    <location>
        <begin position="364"/>
        <end position="382"/>
    </location>
</feature>
<evidence type="ECO:0000256" key="7">
    <source>
        <dbReference type="SAM" id="Phobius"/>
    </source>
</evidence>
<evidence type="ECO:0000313" key="10">
    <source>
        <dbReference type="Proteomes" id="UP000219435"/>
    </source>
</evidence>
<evidence type="ECO:0000256" key="1">
    <source>
        <dbReference type="ARBA" id="ARBA00004651"/>
    </source>
</evidence>
<evidence type="ECO:0000256" key="4">
    <source>
        <dbReference type="ARBA" id="ARBA00022692"/>
    </source>
</evidence>
<feature type="transmembrane region" description="Helical" evidence="7">
    <location>
        <begin position="178"/>
        <end position="198"/>
    </location>
</feature>
<reference evidence="10" key="1">
    <citation type="submission" date="2017-08" db="EMBL/GenBank/DDBJ databases">
        <authorList>
            <person name="Varghese N."/>
            <person name="Submissions S."/>
        </authorList>
    </citation>
    <scope>NUCLEOTIDE SEQUENCE [LARGE SCALE GENOMIC DNA]</scope>
    <source>
        <strain evidence="10">DSM 4725</strain>
    </source>
</reference>
<dbReference type="PROSITE" id="PS50156">
    <property type="entry name" value="SSD"/>
    <property type="match status" value="2"/>
</dbReference>
<feature type="transmembrane region" description="Helical" evidence="7">
    <location>
        <begin position="270"/>
        <end position="298"/>
    </location>
</feature>
<dbReference type="Proteomes" id="UP000219435">
    <property type="component" value="Unassembled WGS sequence"/>
</dbReference>
<sequence>MATLLYRLGRFSFRRRGLVTLAWVLLLTLFGAGAATLSGPTSDSFTIPGVESITAFDTLEQKMGMAADNATARVVFTVDDDATLVDGAQRVAIEEALAAVAQAPHVASVTDPFVENGVAADGQTAYAQVAYDIQTIDVTESDREALFDAGRSAESAGLQVEFGGDATQGVPEQSAAEVIGLLVAALVLALTFGSLVAAGLPLLTAIIGVALGVSGVTIATGFVELSSSTPTLALMLGLAVAIDYALFIVSRYRHELFLGREPEEAAGRAVGTAGSAVVFAGLTVVIALSALSVVGVPFLTAMGLAAAGTVAVAVVIALTLLPAMLGFAGLRILGKRGRARLEAEETATSPFGERWGRALIRHRLVALLVTAGALLVVAVPALDLELGLPDESTSAPDTTQRQAYDQLSEGFGPGFNGPLLVLVEGSGADGAVAGTEQAQAAIAALDDVEVVAPPQFNEARDTAVMTVIPGSGPSTDATQHLVNTIRDLKPDLRADAGVSLAVTGVTAVTIDVADKLNAAMLPYLLVVVGLAFLLLLLVFRSILVPLKAVLGFLLSVVATFGAVVAIFQWGWLGGLFGVESTGPIISLLPIFLIGVLFGLAMDYEVFLVTRMREEYVHGASPDEAIVGGMRHGTRVVTAAALIMISVFAGFILSGEPIIKTMGFALAFGVAVDAFLIRMTIVPAVLSLLGRSAWWLPRWLDRLLPNVDVEGEKLTRELEDEPAREPVPV</sequence>
<comment type="similarity">
    <text evidence="2">Belongs to the resistance-nodulation-cell division (RND) (TC 2.A.6) family. MmpL subfamily.</text>
</comment>
<dbReference type="AlphaFoldDB" id="A0A285V6F8"/>
<dbReference type="InterPro" id="IPR001036">
    <property type="entry name" value="Acrflvin-R"/>
</dbReference>
<gene>
    <name evidence="9" type="ORF">SAMN05660748_2434</name>
</gene>
<feature type="domain" description="SSD" evidence="8">
    <location>
        <begin position="522"/>
        <end position="687"/>
    </location>
</feature>
<keyword evidence="5 7" id="KW-1133">Transmembrane helix</keyword>
<feature type="transmembrane region" description="Helical" evidence="7">
    <location>
        <begin position="229"/>
        <end position="249"/>
    </location>
</feature>
<keyword evidence="10" id="KW-1185">Reference proteome</keyword>
<name>A0A285V6F8_9ACTN</name>
<evidence type="ECO:0000313" key="9">
    <source>
        <dbReference type="EMBL" id="SOC49702.1"/>
    </source>
</evidence>
<comment type="subcellular location">
    <subcellularLocation>
        <location evidence="1">Cell membrane</location>
        <topology evidence="1">Multi-pass membrane protein</topology>
    </subcellularLocation>
</comment>
<evidence type="ECO:0000256" key="3">
    <source>
        <dbReference type="ARBA" id="ARBA00022475"/>
    </source>
</evidence>